<evidence type="ECO:0000256" key="3">
    <source>
        <dbReference type="ARBA" id="ARBA00022679"/>
    </source>
</evidence>
<evidence type="ECO:0000313" key="10">
    <source>
        <dbReference type="EMBL" id="KAF2805408.1"/>
    </source>
</evidence>
<dbReference type="InterPro" id="IPR000719">
    <property type="entry name" value="Prot_kinase_dom"/>
</dbReference>
<dbReference type="OrthoDB" id="10252171at2759"/>
<name>A0A6A6YA20_9PEZI</name>
<dbReference type="InterPro" id="IPR008271">
    <property type="entry name" value="Ser/Thr_kinase_AS"/>
</dbReference>
<evidence type="ECO:0000313" key="11">
    <source>
        <dbReference type="Proteomes" id="UP000504636"/>
    </source>
</evidence>
<dbReference type="PANTHER" id="PTHR24361:SF433">
    <property type="entry name" value="PROTEIN KINASE DOMAIN-CONTAINING PROTEIN"/>
    <property type="match status" value="1"/>
</dbReference>
<evidence type="ECO:0000256" key="7">
    <source>
        <dbReference type="ARBA" id="ARBA00047899"/>
    </source>
</evidence>
<keyword evidence="3" id="KW-0808">Transferase</keyword>
<keyword evidence="6" id="KW-0067">ATP-binding</keyword>
<evidence type="ECO:0000256" key="5">
    <source>
        <dbReference type="ARBA" id="ARBA00022777"/>
    </source>
</evidence>
<dbReference type="GO" id="GO:0005737">
    <property type="term" value="C:cytoplasm"/>
    <property type="evidence" value="ECO:0007669"/>
    <property type="project" value="TreeGrafter"/>
</dbReference>
<evidence type="ECO:0000256" key="4">
    <source>
        <dbReference type="ARBA" id="ARBA00022741"/>
    </source>
</evidence>
<comment type="catalytic activity">
    <reaction evidence="8">
        <text>L-seryl-[protein] + ATP = O-phospho-L-seryl-[protein] + ADP + H(+)</text>
        <dbReference type="Rhea" id="RHEA:17989"/>
        <dbReference type="Rhea" id="RHEA-COMP:9863"/>
        <dbReference type="Rhea" id="RHEA-COMP:11604"/>
        <dbReference type="ChEBI" id="CHEBI:15378"/>
        <dbReference type="ChEBI" id="CHEBI:29999"/>
        <dbReference type="ChEBI" id="CHEBI:30616"/>
        <dbReference type="ChEBI" id="CHEBI:83421"/>
        <dbReference type="ChEBI" id="CHEBI:456216"/>
        <dbReference type="EC" id="2.7.11.1"/>
    </reaction>
</comment>
<dbReference type="GeneID" id="54456853"/>
<dbReference type="RefSeq" id="XP_033572372.1">
    <property type="nucleotide sequence ID" value="XM_033715960.1"/>
</dbReference>
<organism evidence="10">
    <name type="scientific">Mytilinidion resinicola</name>
    <dbReference type="NCBI Taxonomy" id="574789"/>
    <lineage>
        <taxon>Eukaryota</taxon>
        <taxon>Fungi</taxon>
        <taxon>Dikarya</taxon>
        <taxon>Ascomycota</taxon>
        <taxon>Pezizomycotina</taxon>
        <taxon>Dothideomycetes</taxon>
        <taxon>Pleosporomycetidae</taxon>
        <taxon>Mytilinidiales</taxon>
        <taxon>Mytilinidiaceae</taxon>
        <taxon>Mytilinidion</taxon>
    </lineage>
</organism>
<reference evidence="12" key="2">
    <citation type="submission" date="2020-04" db="EMBL/GenBank/DDBJ databases">
        <authorList>
            <consortium name="NCBI Genome Project"/>
        </authorList>
    </citation>
    <scope>NUCLEOTIDE SEQUENCE</scope>
    <source>
        <strain evidence="12">CBS 304.34</strain>
    </source>
</reference>
<keyword evidence="4" id="KW-0547">Nucleotide-binding</keyword>
<evidence type="ECO:0000256" key="6">
    <source>
        <dbReference type="ARBA" id="ARBA00022840"/>
    </source>
</evidence>
<keyword evidence="2" id="KW-0723">Serine/threonine-protein kinase</keyword>
<proteinExistence type="predicted"/>
<dbReference type="EMBL" id="MU003709">
    <property type="protein sequence ID" value="KAF2805408.1"/>
    <property type="molecule type" value="Genomic_DNA"/>
</dbReference>
<dbReference type="PROSITE" id="PS00108">
    <property type="entry name" value="PROTEIN_KINASE_ST"/>
    <property type="match status" value="1"/>
</dbReference>
<dbReference type="Pfam" id="PF00069">
    <property type="entry name" value="Pkinase"/>
    <property type="match status" value="1"/>
</dbReference>
<dbReference type="Proteomes" id="UP000504636">
    <property type="component" value="Unplaced"/>
</dbReference>
<evidence type="ECO:0000256" key="2">
    <source>
        <dbReference type="ARBA" id="ARBA00022527"/>
    </source>
</evidence>
<evidence type="ECO:0000313" key="12">
    <source>
        <dbReference type="RefSeq" id="XP_033572372.1"/>
    </source>
</evidence>
<accession>A0A6A6YA20</accession>
<dbReference type="SMART" id="SM00220">
    <property type="entry name" value="S_TKc"/>
    <property type="match status" value="1"/>
</dbReference>
<dbReference type="SUPFAM" id="SSF56112">
    <property type="entry name" value="Protein kinase-like (PK-like)"/>
    <property type="match status" value="1"/>
</dbReference>
<dbReference type="InterPro" id="IPR011009">
    <property type="entry name" value="Kinase-like_dom_sf"/>
</dbReference>
<evidence type="ECO:0000259" key="9">
    <source>
        <dbReference type="PROSITE" id="PS50011"/>
    </source>
</evidence>
<dbReference type="PANTHER" id="PTHR24361">
    <property type="entry name" value="MITOGEN-ACTIVATED KINASE KINASE KINASE"/>
    <property type="match status" value="1"/>
</dbReference>
<reference evidence="12" key="3">
    <citation type="submission" date="2025-04" db="UniProtKB">
        <authorList>
            <consortium name="RefSeq"/>
        </authorList>
    </citation>
    <scope>IDENTIFICATION</scope>
    <source>
        <strain evidence="12">CBS 304.34</strain>
    </source>
</reference>
<feature type="domain" description="Protein kinase" evidence="9">
    <location>
        <begin position="49"/>
        <end position="328"/>
    </location>
</feature>
<protein>
    <recommendedName>
        <fullName evidence="1">non-specific serine/threonine protein kinase</fullName>
        <ecNumber evidence="1">2.7.11.1</ecNumber>
    </recommendedName>
</protein>
<dbReference type="AlphaFoldDB" id="A0A6A6YA20"/>
<dbReference type="Gene3D" id="1.10.510.10">
    <property type="entry name" value="Transferase(Phosphotransferase) domain 1"/>
    <property type="match status" value="1"/>
</dbReference>
<gene>
    <name evidence="10 12" type="ORF">BDZ99DRAFT_395690</name>
</gene>
<reference evidence="10 12" key="1">
    <citation type="journal article" date="2020" name="Stud. Mycol.">
        <title>101 Dothideomycetes genomes: a test case for predicting lifestyles and emergence of pathogens.</title>
        <authorList>
            <person name="Haridas S."/>
            <person name="Albert R."/>
            <person name="Binder M."/>
            <person name="Bloem J."/>
            <person name="Labutti K."/>
            <person name="Salamov A."/>
            <person name="Andreopoulos B."/>
            <person name="Baker S."/>
            <person name="Barry K."/>
            <person name="Bills G."/>
            <person name="Bluhm B."/>
            <person name="Cannon C."/>
            <person name="Castanera R."/>
            <person name="Culley D."/>
            <person name="Daum C."/>
            <person name="Ezra D."/>
            <person name="Gonzalez J."/>
            <person name="Henrissat B."/>
            <person name="Kuo A."/>
            <person name="Liang C."/>
            <person name="Lipzen A."/>
            <person name="Lutzoni F."/>
            <person name="Magnuson J."/>
            <person name="Mondo S."/>
            <person name="Nolan M."/>
            <person name="Ohm R."/>
            <person name="Pangilinan J."/>
            <person name="Park H.-J."/>
            <person name="Ramirez L."/>
            <person name="Alfaro M."/>
            <person name="Sun H."/>
            <person name="Tritt A."/>
            <person name="Yoshinaga Y."/>
            <person name="Zwiers L.-H."/>
            <person name="Turgeon B."/>
            <person name="Goodwin S."/>
            <person name="Spatafora J."/>
            <person name="Crous P."/>
            <person name="Grigoriev I."/>
        </authorList>
    </citation>
    <scope>NUCLEOTIDE SEQUENCE</scope>
    <source>
        <strain evidence="10 12">CBS 304.34</strain>
    </source>
</reference>
<dbReference type="GO" id="GO:0004674">
    <property type="term" value="F:protein serine/threonine kinase activity"/>
    <property type="evidence" value="ECO:0007669"/>
    <property type="project" value="UniProtKB-KW"/>
</dbReference>
<dbReference type="EC" id="2.7.11.1" evidence="1"/>
<keyword evidence="11" id="KW-1185">Reference proteome</keyword>
<dbReference type="PROSITE" id="PS50011">
    <property type="entry name" value="PROTEIN_KINASE_DOM"/>
    <property type="match status" value="1"/>
</dbReference>
<dbReference type="InterPro" id="IPR053235">
    <property type="entry name" value="Ser_Thr_kinase"/>
</dbReference>
<comment type="catalytic activity">
    <reaction evidence="7">
        <text>L-threonyl-[protein] + ATP = O-phospho-L-threonyl-[protein] + ADP + H(+)</text>
        <dbReference type="Rhea" id="RHEA:46608"/>
        <dbReference type="Rhea" id="RHEA-COMP:11060"/>
        <dbReference type="Rhea" id="RHEA-COMP:11605"/>
        <dbReference type="ChEBI" id="CHEBI:15378"/>
        <dbReference type="ChEBI" id="CHEBI:30013"/>
        <dbReference type="ChEBI" id="CHEBI:30616"/>
        <dbReference type="ChEBI" id="CHEBI:61977"/>
        <dbReference type="ChEBI" id="CHEBI:456216"/>
        <dbReference type="EC" id="2.7.11.1"/>
    </reaction>
</comment>
<sequence length="350" mass="39730">MSDLVRDSRLKTFFPPDPRQGEVPILTARVFEESGQNPHERLVQRKEVWKRERFIARGAYGSVWLEKCVKGARAQETRAVKQIMRSPQRALGSKKVLDYDTELENFAKFSHRNACAYNRCFVQSFGWYEWENALLIAMEYLPLGDMQDYLLESSRLSEPEGQQVTSQLLEGLLFMHRNGFMHRDLKPKNILIRSKPPQPWWVKIGDFGISRRADTEFSATTAIQGTMGFLAPELHGLVQPSSGRGRHILGASDMWALGETVFRLLTSAASFPTLRELISYAREETPFPAKPLLECGISEAGISFVRELLVVDPRKRATADSRLEHEWILSQGASMEVSRPPSLLFSGLAT</sequence>
<keyword evidence="5 10" id="KW-0418">Kinase</keyword>
<evidence type="ECO:0000256" key="1">
    <source>
        <dbReference type="ARBA" id="ARBA00012513"/>
    </source>
</evidence>
<dbReference type="GO" id="GO:0005524">
    <property type="term" value="F:ATP binding"/>
    <property type="evidence" value="ECO:0007669"/>
    <property type="project" value="UniProtKB-KW"/>
</dbReference>
<evidence type="ECO:0000256" key="8">
    <source>
        <dbReference type="ARBA" id="ARBA00048679"/>
    </source>
</evidence>